<dbReference type="InterPro" id="IPR006684">
    <property type="entry name" value="YbgC/YbaW"/>
</dbReference>
<dbReference type="PANTHER" id="PTHR31793">
    <property type="entry name" value="4-HYDROXYBENZOYL-COA THIOESTERASE FAMILY MEMBER"/>
    <property type="match status" value="1"/>
</dbReference>
<proteinExistence type="inferred from homology"/>
<organism evidence="3">
    <name type="scientific">Oscillatoriales cyanobacterium SpSt-418</name>
    <dbReference type="NCBI Taxonomy" id="2282169"/>
    <lineage>
        <taxon>Bacteria</taxon>
        <taxon>Bacillati</taxon>
        <taxon>Cyanobacteriota</taxon>
        <taxon>Cyanophyceae</taxon>
        <taxon>Oscillatoriophycideae</taxon>
        <taxon>Oscillatoriales</taxon>
    </lineage>
</organism>
<dbReference type="InterPro" id="IPR029069">
    <property type="entry name" value="HotDog_dom_sf"/>
</dbReference>
<comment type="caution">
    <text evidence="3">The sequence shown here is derived from an EMBL/GenBank/DDBJ whole genome shotgun (WGS) entry which is preliminary data.</text>
</comment>
<dbReference type="GO" id="GO:0047617">
    <property type="term" value="F:fatty acyl-CoA hydrolase activity"/>
    <property type="evidence" value="ECO:0007669"/>
    <property type="project" value="TreeGrafter"/>
</dbReference>
<reference evidence="3" key="1">
    <citation type="journal article" date="2020" name="mSystems">
        <title>Genome- and Community-Level Interaction Insights into Carbon Utilization and Element Cycling Functions of Hydrothermarchaeota in Hydrothermal Sediment.</title>
        <authorList>
            <person name="Zhou Z."/>
            <person name="Liu Y."/>
            <person name="Xu W."/>
            <person name="Pan J."/>
            <person name="Luo Z.H."/>
            <person name="Li M."/>
        </authorList>
    </citation>
    <scope>NUCLEOTIDE SEQUENCE [LARGE SCALE GENOMIC DNA]</scope>
    <source>
        <strain evidence="3">SpSt-418</strain>
    </source>
</reference>
<dbReference type="Pfam" id="PF13279">
    <property type="entry name" value="4HBT_2"/>
    <property type="match status" value="1"/>
</dbReference>
<dbReference type="EMBL" id="DSRU01000085">
    <property type="protein sequence ID" value="HFM97493.1"/>
    <property type="molecule type" value="Genomic_DNA"/>
</dbReference>
<keyword evidence="2" id="KW-0378">Hydrolase</keyword>
<sequence>MQKVSFELEVYSFHIDFIGHVNNTVYVQWMEIGRTKLLEEVGMPTHEIFEQGVAPVLVQTNITYKSPLYLGDRVRAEMWISELRNASAIMHFHFYNQQGILAATGWQKGLFVDRETMRPRRLQSSERALFEPYVYSNIAAQPTPEMAGIS</sequence>
<accession>A0A7C3PDH3</accession>
<evidence type="ECO:0000256" key="1">
    <source>
        <dbReference type="ARBA" id="ARBA00005953"/>
    </source>
</evidence>
<dbReference type="CDD" id="cd00586">
    <property type="entry name" value="4HBT"/>
    <property type="match status" value="1"/>
</dbReference>
<dbReference type="PIRSF" id="PIRSF003230">
    <property type="entry name" value="YbgC"/>
    <property type="match status" value="1"/>
</dbReference>
<name>A0A7C3PDH3_9CYAN</name>
<dbReference type="AlphaFoldDB" id="A0A7C3PDH3"/>
<protein>
    <submittedName>
        <fullName evidence="3">Acyl-CoA thioesterase</fullName>
    </submittedName>
</protein>
<dbReference type="InterPro" id="IPR050563">
    <property type="entry name" value="4-hydroxybenzoyl-CoA_TE"/>
</dbReference>
<evidence type="ECO:0000313" key="3">
    <source>
        <dbReference type="EMBL" id="HFM97493.1"/>
    </source>
</evidence>
<comment type="similarity">
    <text evidence="1">Belongs to the 4-hydroxybenzoyl-CoA thioesterase family.</text>
</comment>
<dbReference type="SUPFAM" id="SSF54637">
    <property type="entry name" value="Thioesterase/thiol ester dehydrase-isomerase"/>
    <property type="match status" value="1"/>
</dbReference>
<dbReference type="Gene3D" id="3.10.129.10">
    <property type="entry name" value="Hotdog Thioesterase"/>
    <property type="match status" value="1"/>
</dbReference>
<dbReference type="PANTHER" id="PTHR31793:SF24">
    <property type="entry name" value="LONG-CHAIN ACYL-COA THIOESTERASE FADM"/>
    <property type="match status" value="1"/>
</dbReference>
<evidence type="ECO:0000256" key="2">
    <source>
        <dbReference type="ARBA" id="ARBA00022801"/>
    </source>
</evidence>
<gene>
    <name evidence="3" type="ORF">ENR64_06940</name>
</gene>